<proteinExistence type="predicted"/>
<gene>
    <name evidence="3" type="ORF">RQX22_15915</name>
</gene>
<reference evidence="3 4" key="1">
    <citation type="submission" date="2023-05" db="EMBL/GenBank/DDBJ databases">
        <authorList>
            <person name="Guo Y."/>
        </authorList>
    </citation>
    <scope>NUCLEOTIDE SEQUENCE [LARGE SCALE GENOMIC DNA]</scope>
    <source>
        <strain evidence="3 4">GR2756</strain>
    </source>
</reference>
<comment type="caution">
    <text evidence="3">The sequence shown here is derived from an EMBL/GenBank/DDBJ whole genome shotgun (WGS) entry which is preliminary data.</text>
</comment>
<sequence>MSRRMKLILALGIGLAAVTGGAAYAFVQGGDEASQLRATGQVGEQWDGYLGIVGSASAELRARVDAINIRRRAVYTERAAARQATIEAMAVSAGCELLSSRVGPGQYYRLPDGSWHQRQGNGPVQLPSNCPS</sequence>
<evidence type="ECO:0000313" key="3">
    <source>
        <dbReference type="EMBL" id="MDT9600446.1"/>
    </source>
</evidence>
<feature type="compositionally biased region" description="Polar residues" evidence="1">
    <location>
        <begin position="116"/>
        <end position="132"/>
    </location>
</feature>
<feature type="region of interest" description="Disordered" evidence="1">
    <location>
        <begin position="113"/>
        <end position="132"/>
    </location>
</feature>
<dbReference type="Proteomes" id="UP001259572">
    <property type="component" value="Unassembled WGS sequence"/>
</dbReference>
<evidence type="ECO:0000256" key="2">
    <source>
        <dbReference type="SAM" id="SignalP"/>
    </source>
</evidence>
<dbReference type="InterPro" id="IPR008309">
    <property type="entry name" value="YdbL"/>
</dbReference>
<accession>A0ABU3QAL5</accession>
<evidence type="ECO:0000313" key="4">
    <source>
        <dbReference type="Proteomes" id="UP001259572"/>
    </source>
</evidence>
<keyword evidence="2" id="KW-0732">Signal</keyword>
<keyword evidence="4" id="KW-1185">Reference proteome</keyword>
<feature type="chain" id="PRO_5045056871" evidence="2">
    <location>
        <begin position="26"/>
        <end position="132"/>
    </location>
</feature>
<protein>
    <submittedName>
        <fullName evidence="3">YdbL family protein</fullName>
    </submittedName>
</protein>
<dbReference type="RefSeq" id="WP_315727626.1">
    <property type="nucleotide sequence ID" value="NZ_JAVUPU010000009.1"/>
</dbReference>
<feature type="signal peptide" evidence="2">
    <location>
        <begin position="1"/>
        <end position="25"/>
    </location>
</feature>
<evidence type="ECO:0000256" key="1">
    <source>
        <dbReference type="SAM" id="MobiDB-lite"/>
    </source>
</evidence>
<dbReference type="EMBL" id="JAVUPU010000009">
    <property type="protein sequence ID" value="MDT9600446.1"/>
    <property type="molecule type" value="Genomic_DNA"/>
</dbReference>
<name>A0ABU3QAL5_9SPHN</name>
<dbReference type="Pfam" id="PF07027">
    <property type="entry name" value="DUF1318"/>
    <property type="match status" value="1"/>
</dbReference>
<organism evidence="3 4">
    <name type="scientific">Sphingosinicella rhizophila</name>
    <dbReference type="NCBI Taxonomy" id="3050082"/>
    <lineage>
        <taxon>Bacteria</taxon>
        <taxon>Pseudomonadati</taxon>
        <taxon>Pseudomonadota</taxon>
        <taxon>Alphaproteobacteria</taxon>
        <taxon>Sphingomonadales</taxon>
        <taxon>Sphingosinicellaceae</taxon>
        <taxon>Sphingosinicella</taxon>
    </lineage>
</organism>